<feature type="domain" description="Metallo-beta-lactamase" evidence="3">
    <location>
        <begin position="47"/>
        <end position="245"/>
    </location>
</feature>
<feature type="signal peptide" evidence="2">
    <location>
        <begin position="1"/>
        <end position="25"/>
    </location>
</feature>
<evidence type="ECO:0000259" key="3">
    <source>
        <dbReference type="SMART" id="SM00849"/>
    </source>
</evidence>
<name>A0A7Y4LYK0_9BRAD</name>
<dbReference type="Proteomes" id="UP000544122">
    <property type="component" value="Unassembled WGS sequence"/>
</dbReference>
<dbReference type="SMART" id="SM00849">
    <property type="entry name" value="Lactamase_B"/>
    <property type="match status" value="1"/>
</dbReference>
<keyword evidence="5" id="KW-1185">Reference proteome</keyword>
<dbReference type="CDD" id="cd07719">
    <property type="entry name" value="arylsulfatase_AtsA-like_MBL-fold"/>
    <property type="match status" value="1"/>
</dbReference>
<dbReference type="Pfam" id="PF12706">
    <property type="entry name" value="Lactamase_B_2"/>
    <property type="match status" value="1"/>
</dbReference>
<reference evidence="4 5" key="1">
    <citation type="submission" date="2020-03" db="EMBL/GenBank/DDBJ databases">
        <title>Bradyrhizobium diversity isolated from nodules of Indigofera sp.</title>
        <authorList>
            <person name="Klepa M."/>
            <person name="Helene L."/>
            <person name="Hungria M."/>
        </authorList>
    </citation>
    <scope>NUCLEOTIDE SEQUENCE [LARGE SCALE GENOMIC DNA]</scope>
    <source>
        <strain evidence="4 5">WSM 1791</strain>
    </source>
</reference>
<dbReference type="InterPro" id="IPR044094">
    <property type="entry name" value="AtsA-like_MBL-fold"/>
</dbReference>
<dbReference type="Gene3D" id="3.60.15.10">
    <property type="entry name" value="Ribonuclease Z/Hydroxyacylglutathione hydrolase-like"/>
    <property type="match status" value="1"/>
</dbReference>
<dbReference type="SUPFAM" id="SSF56281">
    <property type="entry name" value="Metallo-hydrolase/oxidoreductase"/>
    <property type="match status" value="1"/>
</dbReference>
<evidence type="ECO:0000313" key="5">
    <source>
        <dbReference type="Proteomes" id="UP000544122"/>
    </source>
</evidence>
<gene>
    <name evidence="4" type="ORF">HCN58_28035</name>
</gene>
<dbReference type="InterPro" id="IPR036866">
    <property type="entry name" value="RibonucZ/Hydroxyglut_hydro"/>
</dbReference>
<proteinExistence type="predicted"/>
<dbReference type="PANTHER" id="PTHR46018:SF2">
    <property type="entry name" value="ZINC PHOSPHODIESTERASE ELAC PROTEIN 1"/>
    <property type="match status" value="1"/>
</dbReference>
<accession>A0A7Y4LYK0</accession>
<dbReference type="PANTHER" id="PTHR46018">
    <property type="entry name" value="ZINC PHOSPHODIESTERASE ELAC PROTEIN 1"/>
    <property type="match status" value="1"/>
</dbReference>
<comment type="caution">
    <text evidence="4">The sequence shown here is derived from an EMBL/GenBank/DDBJ whole genome shotgun (WGS) entry which is preliminary data.</text>
</comment>
<sequence length="313" mass="34437">MASKCLQRMLGIALFALVVVPAATAEGQEIKVTLLGTGCPPAVMNRFGPSILVEAGGQKFVFDAGRGALRLNQIKMPWQDVNGVFLTHLHSDHVVGFPDLWLTGWLTPGRDRPLQVWGPRGTKRMMSLLEQAFEYDIRIRLYDDRAAPDGVVVLAEDITEGFVYENSGVKITAFEVDHTPVKPAFGYRIDYSGRSVVLSGDTRTSENLVRHVQNVDLLIHEVASPETFQRLGVPPARTTSVVAHHVTPEQAGDVFTRTKPKLAVCSHIVLPNATEQDLILPTRKTYSGPLELGEDLMVIDVGEKVEIRRPATP</sequence>
<dbReference type="GO" id="GO:0042781">
    <property type="term" value="F:3'-tRNA processing endoribonuclease activity"/>
    <property type="evidence" value="ECO:0007669"/>
    <property type="project" value="TreeGrafter"/>
</dbReference>
<organism evidence="4 5">
    <name type="scientific">Bradyrhizobium australiense</name>
    <dbReference type="NCBI Taxonomy" id="2721161"/>
    <lineage>
        <taxon>Bacteria</taxon>
        <taxon>Pseudomonadati</taxon>
        <taxon>Pseudomonadota</taxon>
        <taxon>Alphaproteobacteria</taxon>
        <taxon>Hyphomicrobiales</taxon>
        <taxon>Nitrobacteraceae</taxon>
        <taxon>Bradyrhizobium</taxon>
    </lineage>
</organism>
<keyword evidence="1 4" id="KW-0378">Hydrolase</keyword>
<dbReference type="InterPro" id="IPR001279">
    <property type="entry name" value="Metallo-B-lactamas"/>
</dbReference>
<dbReference type="EMBL" id="JAAVLX010000010">
    <property type="protein sequence ID" value="NOJ43364.1"/>
    <property type="molecule type" value="Genomic_DNA"/>
</dbReference>
<evidence type="ECO:0000256" key="2">
    <source>
        <dbReference type="SAM" id="SignalP"/>
    </source>
</evidence>
<evidence type="ECO:0000313" key="4">
    <source>
        <dbReference type="EMBL" id="NOJ43364.1"/>
    </source>
</evidence>
<dbReference type="AlphaFoldDB" id="A0A7Y4LYK0"/>
<protein>
    <submittedName>
        <fullName evidence="4">MBL fold metallo-hydrolase</fullName>
    </submittedName>
</protein>
<feature type="chain" id="PRO_5030997541" evidence="2">
    <location>
        <begin position="26"/>
        <end position="313"/>
    </location>
</feature>
<evidence type="ECO:0000256" key="1">
    <source>
        <dbReference type="ARBA" id="ARBA00022801"/>
    </source>
</evidence>
<keyword evidence="2" id="KW-0732">Signal</keyword>